<keyword evidence="2" id="KW-1185">Reference proteome</keyword>
<gene>
    <name evidence="1" type="ORF">ACFSE1_15905</name>
</gene>
<name>A0ABW4M673_9HYPH</name>
<protein>
    <recommendedName>
        <fullName evidence="3">Transcriptional regulator</fullName>
    </recommendedName>
</protein>
<evidence type="ECO:0008006" key="3">
    <source>
        <dbReference type="Google" id="ProtNLM"/>
    </source>
</evidence>
<comment type="caution">
    <text evidence="1">The sequence shown here is derived from an EMBL/GenBank/DDBJ whole genome shotgun (WGS) entry which is preliminary data.</text>
</comment>
<dbReference type="EMBL" id="JBHUEQ010000027">
    <property type="protein sequence ID" value="MFD1746960.1"/>
    <property type="molecule type" value="Genomic_DNA"/>
</dbReference>
<dbReference type="RefSeq" id="WP_377403372.1">
    <property type="nucleotide sequence ID" value="NZ_JBHUEQ010000027.1"/>
</dbReference>
<sequence>MVQRTRKSEETEEWRANVAYIRQMLGQLQQVARNEGADMLAYLIEMAYLEAGDLHAGRKPLSRRHGD</sequence>
<organism evidence="1 2">
    <name type="scientific">Rhizobium helianthi</name>
    <dbReference type="NCBI Taxonomy" id="1132695"/>
    <lineage>
        <taxon>Bacteria</taxon>
        <taxon>Pseudomonadati</taxon>
        <taxon>Pseudomonadota</taxon>
        <taxon>Alphaproteobacteria</taxon>
        <taxon>Hyphomicrobiales</taxon>
        <taxon>Rhizobiaceae</taxon>
        <taxon>Rhizobium/Agrobacterium group</taxon>
        <taxon>Rhizobium</taxon>
    </lineage>
</organism>
<reference evidence="2" key="1">
    <citation type="journal article" date="2019" name="Int. J. Syst. Evol. Microbiol.">
        <title>The Global Catalogue of Microorganisms (GCM) 10K type strain sequencing project: providing services to taxonomists for standard genome sequencing and annotation.</title>
        <authorList>
            <consortium name="The Broad Institute Genomics Platform"/>
            <consortium name="The Broad Institute Genome Sequencing Center for Infectious Disease"/>
            <person name="Wu L."/>
            <person name="Ma J."/>
        </authorList>
    </citation>
    <scope>NUCLEOTIDE SEQUENCE [LARGE SCALE GENOMIC DNA]</scope>
    <source>
        <strain evidence="2">CG52</strain>
    </source>
</reference>
<evidence type="ECO:0000313" key="2">
    <source>
        <dbReference type="Proteomes" id="UP001597322"/>
    </source>
</evidence>
<accession>A0ABW4M673</accession>
<proteinExistence type="predicted"/>
<dbReference type="Proteomes" id="UP001597322">
    <property type="component" value="Unassembled WGS sequence"/>
</dbReference>
<evidence type="ECO:0000313" key="1">
    <source>
        <dbReference type="EMBL" id="MFD1746960.1"/>
    </source>
</evidence>